<dbReference type="InterPro" id="IPR038287">
    <property type="entry name" value="Cse2_sf"/>
</dbReference>
<accession>A0A8T4J3Q8</accession>
<dbReference type="Proteomes" id="UP000675554">
    <property type="component" value="Unassembled WGS sequence"/>
</dbReference>
<feature type="region of interest" description="Disordered" evidence="1">
    <location>
        <begin position="193"/>
        <end position="226"/>
    </location>
</feature>
<name>A0A8T4J3Q8_9ACTN</name>
<feature type="compositionally biased region" description="Basic and acidic residues" evidence="1">
    <location>
        <begin position="193"/>
        <end position="203"/>
    </location>
</feature>
<evidence type="ECO:0000256" key="1">
    <source>
        <dbReference type="SAM" id="MobiDB-lite"/>
    </source>
</evidence>
<dbReference type="Pfam" id="PF09485">
    <property type="entry name" value="CRISPR_Cse2"/>
    <property type="match status" value="1"/>
</dbReference>
<evidence type="ECO:0000313" key="3">
    <source>
        <dbReference type="Proteomes" id="UP000675554"/>
    </source>
</evidence>
<keyword evidence="3" id="KW-1185">Reference proteome</keyword>
<protein>
    <submittedName>
        <fullName evidence="2">Type I-E CRISPR-associated protein Cse2/CasB</fullName>
    </submittedName>
</protein>
<sequence length="226" mass="24834">MFDLESAIVARDATAARDLSALYRHAEDFVTRVHTLCEDPGRRAALRSGLGRPLDDCPRMHAVIAQFVPSRFGEATERAYYAVASMIASLPPSARRTAKEGKQQPATTARNLGQCLAESKVRGTAAEARLSLLCRQSLPGLHRHLPPTVRLLADGPDTVDFAQLLVDLTRWERNRDRTARAWLQTYYRTSLREERKEAADADAKQAAADDGESPQGDGPAQSPPTD</sequence>
<comment type="caution">
    <text evidence="2">The sequence shown here is derived from an EMBL/GenBank/DDBJ whole genome shotgun (WGS) entry which is preliminary data.</text>
</comment>
<proteinExistence type="predicted"/>
<dbReference type="EMBL" id="JAGSMN010000763">
    <property type="protein sequence ID" value="MBR7676867.1"/>
    <property type="molecule type" value="Genomic_DNA"/>
</dbReference>
<dbReference type="InterPro" id="IPR013382">
    <property type="entry name" value="CRISPR-assoc_prot_Cse2"/>
</dbReference>
<organism evidence="2 3">
    <name type="scientific">Streptomyces daliensis</name>
    <dbReference type="NCBI Taxonomy" id="299421"/>
    <lineage>
        <taxon>Bacteria</taxon>
        <taxon>Bacillati</taxon>
        <taxon>Actinomycetota</taxon>
        <taxon>Actinomycetes</taxon>
        <taxon>Kitasatosporales</taxon>
        <taxon>Streptomycetaceae</taxon>
        <taxon>Streptomyces</taxon>
    </lineage>
</organism>
<dbReference type="NCBIfam" id="TIGR02548">
    <property type="entry name" value="casB_cse2"/>
    <property type="match status" value="1"/>
</dbReference>
<reference evidence="2" key="1">
    <citation type="submission" date="2021-04" db="EMBL/GenBank/DDBJ databases">
        <title>Sequencing of actinobacteria type strains.</title>
        <authorList>
            <person name="Nguyen G.-S."/>
            <person name="Wentzel A."/>
        </authorList>
    </citation>
    <scope>NUCLEOTIDE SEQUENCE</scope>
    <source>
        <strain evidence="2">DSM 42095</strain>
    </source>
</reference>
<gene>
    <name evidence="2" type="primary">casB</name>
    <name evidence="2" type="ORF">KDA82_28450</name>
</gene>
<dbReference type="Gene3D" id="1.10.520.40">
    <property type="entry name" value="CRISPR-associated protein Cse2"/>
    <property type="match status" value="1"/>
</dbReference>
<dbReference type="AlphaFoldDB" id="A0A8T4J3Q8"/>
<evidence type="ECO:0000313" key="2">
    <source>
        <dbReference type="EMBL" id="MBR7676867.1"/>
    </source>
</evidence>